<sequence length="627" mass="63105">MNHPPTATDRPTRIGLVAATAAGRRHAGVLADAWPHARLVTADTVADALRAAWTGCDAVVAFLATGAVVRILAPLLGDKHTDPAVVVVDEAARHAVALLGGHAGGANDLAGRVGALLDARPVVSTATDAAGLPGLDTLGWPVEGAVAAVSRAILDGEPVTLVADAAWPLPALPPNVRPATEAAPAGAPTGSGAPAGRAGSGALAGSGAPAGTAVSSGPDAMPSGASRGPGAMTVRSSGGGYRLLVTDRIVPIDDRTAVLRPPSLVAGVGASRGVPAAEVRDLLDRTLAEAGLSPASLRHLASADIKADEAGIRSTADALGVPLVTHPAAELAAVDVPHPSEVVRAAVGTPSVAEAAALLGGDAELLVPKTATAMATVAVARHAPRGRLAIVGLGPGAPDLRTARAVTELRRAAVVVGLDQYVDQVRDLLRPGTRVLASGLGAEEERARAAVAEAVAGHAVALVGSGDAGVYAMASPALEHADERIDVVGVPGVTAALAAGALLGAPLGHDHAYLSLSDLHTPWEVIARRVAAAAEGDFVALLYNPRSRARDWQLGAALEVFAAHRPPDTPVGVVRNASRADERVHLATLADLDPALVDMYSVVVVGSSQTRIVAGRMVTPRGYRWRR</sequence>
<keyword evidence="10" id="KW-0378">Hydrolase</keyword>
<evidence type="ECO:0000256" key="4">
    <source>
        <dbReference type="ARBA" id="ARBA00022679"/>
    </source>
</evidence>
<feature type="compositionally biased region" description="Low complexity" evidence="6">
    <location>
        <begin position="178"/>
        <end position="197"/>
    </location>
</feature>
<dbReference type="STRING" id="47855.GA0070606_0862"/>
<evidence type="ECO:0000259" key="8">
    <source>
        <dbReference type="Pfam" id="PF01890"/>
    </source>
</evidence>
<feature type="domain" description="Tetrapyrrole methylase" evidence="7">
    <location>
        <begin position="387"/>
        <end position="592"/>
    </location>
</feature>
<accession>A0A1C6TVU9</accession>
<dbReference type="GO" id="GO:0032259">
    <property type="term" value="P:methylation"/>
    <property type="evidence" value="ECO:0007669"/>
    <property type="project" value="UniProtKB-KW"/>
</dbReference>
<dbReference type="SUPFAM" id="SSF159672">
    <property type="entry name" value="CbiG N-terminal domain-like"/>
    <property type="match status" value="1"/>
</dbReference>
<dbReference type="Gene3D" id="3.40.1010.10">
    <property type="entry name" value="Cobalt-precorrin-4 Transmethylase, Domain 1"/>
    <property type="match status" value="1"/>
</dbReference>
<dbReference type="UniPathway" id="UPA00148"/>
<gene>
    <name evidence="10" type="ORF">GA0070606_0862</name>
</gene>
<dbReference type="Pfam" id="PF00590">
    <property type="entry name" value="TP_methylase"/>
    <property type="match status" value="1"/>
</dbReference>
<keyword evidence="3 10" id="KW-0489">Methyltransferase</keyword>
<organism evidence="10 11">
    <name type="scientific">Micromonospora citrea</name>
    <dbReference type="NCBI Taxonomy" id="47855"/>
    <lineage>
        <taxon>Bacteria</taxon>
        <taxon>Bacillati</taxon>
        <taxon>Actinomycetota</taxon>
        <taxon>Actinomycetes</taxon>
        <taxon>Micromonosporales</taxon>
        <taxon>Micromonosporaceae</taxon>
        <taxon>Micromonospora</taxon>
    </lineage>
</organism>
<dbReference type="GO" id="GO:0016787">
    <property type="term" value="F:hydrolase activity"/>
    <property type="evidence" value="ECO:0007669"/>
    <property type="project" value="UniProtKB-KW"/>
</dbReference>
<feature type="domain" description="Cobalamin synthesis G N-terminal" evidence="9">
    <location>
        <begin position="48"/>
        <end position="128"/>
    </location>
</feature>
<evidence type="ECO:0000259" key="9">
    <source>
        <dbReference type="Pfam" id="PF11760"/>
    </source>
</evidence>
<dbReference type="OrthoDB" id="9804789at2"/>
<dbReference type="SUPFAM" id="SSF159664">
    <property type="entry name" value="CobE/GbiG C-terminal domain-like"/>
    <property type="match status" value="1"/>
</dbReference>
<dbReference type="InterPro" id="IPR006363">
    <property type="entry name" value="Cbl_synth_CobJ/CibH_dom"/>
</dbReference>
<dbReference type="PANTHER" id="PTHR47036:SF1">
    <property type="entry name" value="COBALT-FACTOR III C(17)-METHYLTRANSFERASE-RELATED"/>
    <property type="match status" value="1"/>
</dbReference>
<evidence type="ECO:0000259" key="7">
    <source>
        <dbReference type="Pfam" id="PF00590"/>
    </source>
</evidence>
<evidence type="ECO:0000256" key="1">
    <source>
        <dbReference type="ARBA" id="ARBA00004953"/>
    </source>
</evidence>
<evidence type="ECO:0000256" key="2">
    <source>
        <dbReference type="ARBA" id="ARBA00022573"/>
    </source>
</evidence>
<dbReference type="Pfam" id="PF11760">
    <property type="entry name" value="CbiG_N"/>
    <property type="match status" value="1"/>
</dbReference>
<evidence type="ECO:0000256" key="6">
    <source>
        <dbReference type="SAM" id="MobiDB-lite"/>
    </source>
</evidence>
<dbReference type="InterPro" id="IPR021744">
    <property type="entry name" value="CbiG_N"/>
</dbReference>
<dbReference type="InterPro" id="IPR002750">
    <property type="entry name" value="CobE/GbiG_C"/>
</dbReference>
<dbReference type="SUPFAM" id="SSF53790">
    <property type="entry name" value="Tetrapyrrole methylase"/>
    <property type="match status" value="1"/>
</dbReference>
<dbReference type="PANTHER" id="PTHR47036">
    <property type="entry name" value="COBALT-FACTOR III C(17)-METHYLTRANSFERASE-RELATED"/>
    <property type="match status" value="1"/>
</dbReference>
<name>A0A1C6TVU9_9ACTN</name>
<keyword evidence="2" id="KW-0169">Cobalamin biosynthesis</keyword>
<evidence type="ECO:0000256" key="3">
    <source>
        <dbReference type="ARBA" id="ARBA00022603"/>
    </source>
</evidence>
<dbReference type="GO" id="GO:0008168">
    <property type="term" value="F:methyltransferase activity"/>
    <property type="evidence" value="ECO:0007669"/>
    <property type="project" value="UniProtKB-KW"/>
</dbReference>
<keyword evidence="4 10" id="KW-0808">Transferase</keyword>
<dbReference type="Gene3D" id="3.30.950.10">
    <property type="entry name" value="Methyltransferase, Cobalt-precorrin-4 Transmethylase, Domain 2"/>
    <property type="match status" value="1"/>
</dbReference>
<evidence type="ECO:0000256" key="5">
    <source>
        <dbReference type="ARBA" id="ARBA00022691"/>
    </source>
</evidence>
<dbReference type="Gene3D" id="3.40.50.11220">
    <property type="match status" value="1"/>
</dbReference>
<dbReference type="GO" id="GO:0009236">
    <property type="term" value="P:cobalamin biosynthetic process"/>
    <property type="evidence" value="ECO:0007669"/>
    <property type="project" value="UniProtKB-UniPathway"/>
</dbReference>
<dbReference type="EMBL" id="FMHZ01000002">
    <property type="protein sequence ID" value="SCL45793.1"/>
    <property type="molecule type" value="Genomic_DNA"/>
</dbReference>
<protein>
    <submittedName>
        <fullName evidence="10">Cobalt-precorrin 5A hydrolase / precorrin-3B C17-methyltransferase</fullName>
    </submittedName>
</protein>
<dbReference type="InterPro" id="IPR038029">
    <property type="entry name" value="GbiG_N_sf"/>
</dbReference>
<reference evidence="11" key="1">
    <citation type="submission" date="2016-06" db="EMBL/GenBank/DDBJ databases">
        <authorList>
            <person name="Varghese N."/>
            <person name="Submissions Spin"/>
        </authorList>
    </citation>
    <scope>NUCLEOTIDE SEQUENCE [LARGE SCALE GENOMIC DNA]</scope>
    <source>
        <strain evidence="11">DSM 43903</strain>
    </source>
</reference>
<dbReference type="InterPro" id="IPR051810">
    <property type="entry name" value="Precorrin_MeTrfase"/>
</dbReference>
<feature type="domain" description="CobE/GbiG C-terminal" evidence="8">
    <location>
        <begin position="264"/>
        <end position="380"/>
    </location>
</feature>
<dbReference type="InterPro" id="IPR035996">
    <property type="entry name" value="4pyrrol_Methylase_sf"/>
</dbReference>
<proteinExistence type="predicted"/>
<dbReference type="InterPro" id="IPR036518">
    <property type="entry name" value="CobE/GbiG_C_sf"/>
</dbReference>
<comment type="pathway">
    <text evidence="1">Cofactor biosynthesis; adenosylcobalamin biosynthesis.</text>
</comment>
<dbReference type="NCBIfam" id="TIGR01466">
    <property type="entry name" value="cobJ_cbiH"/>
    <property type="match status" value="1"/>
</dbReference>
<evidence type="ECO:0000313" key="10">
    <source>
        <dbReference type="EMBL" id="SCL45793.1"/>
    </source>
</evidence>
<dbReference type="CDD" id="cd11646">
    <property type="entry name" value="Precorrin_3B_C17_MT"/>
    <property type="match status" value="1"/>
</dbReference>
<dbReference type="Pfam" id="PF01890">
    <property type="entry name" value="CbiG_C"/>
    <property type="match status" value="1"/>
</dbReference>
<dbReference type="Proteomes" id="UP000199001">
    <property type="component" value="Unassembled WGS sequence"/>
</dbReference>
<dbReference type="Gene3D" id="3.30.420.180">
    <property type="entry name" value="CobE/GbiG C-terminal domain"/>
    <property type="match status" value="1"/>
</dbReference>
<dbReference type="InterPro" id="IPR000878">
    <property type="entry name" value="4pyrrol_Mease"/>
</dbReference>
<feature type="region of interest" description="Disordered" evidence="6">
    <location>
        <begin position="178"/>
        <end position="237"/>
    </location>
</feature>
<evidence type="ECO:0000313" key="11">
    <source>
        <dbReference type="Proteomes" id="UP000199001"/>
    </source>
</evidence>
<keyword evidence="5" id="KW-0949">S-adenosyl-L-methionine</keyword>
<dbReference type="InterPro" id="IPR014777">
    <property type="entry name" value="4pyrrole_Mease_sub1"/>
</dbReference>
<keyword evidence="11" id="KW-1185">Reference proteome</keyword>
<dbReference type="InterPro" id="IPR014776">
    <property type="entry name" value="4pyrrole_Mease_sub2"/>
</dbReference>
<dbReference type="AlphaFoldDB" id="A0A1C6TVU9"/>